<dbReference type="Proteomes" id="UP000615446">
    <property type="component" value="Unassembled WGS sequence"/>
</dbReference>
<accession>A0A8H3QRQ8</accession>
<name>A0A8H3QRQ8_9GLOM</name>
<proteinExistence type="predicted"/>
<feature type="region of interest" description="Disordered" evidence="1">
    <location>
        <begin position="90"/>
        <end position="154"/>
    </location>
</feature>
<feature type="compositionally biased region" description="Acidic residues" evidence="1">
    <location>
        <begin position="134"/>
        <end position="146"/>
    </location>
</feature>
<protein>
    <submittedName>
        <fullName evidence="2">Uncharacterized protein</fullName>
    </submittedName>
</protein>
<evidence type="ECO:0000313" key="2">
    <source>
        <dbReference type="EMBL" id="GES89017.1"/>
    </source>
</evidence>
<evidence type="ECO:0000256" key="1">
    <source>
        <dbReference type="SAM" id="MobiDB-lite"/>
    </source>
</evidence>
<reference evidence="2" key="1">
    <citation type="submission" date="2019-10" db="EMBL/GenBank/DDBJ databases">
        <title>Conservation and host-specific expression of non-tandemly repeated heterogenous ribosome RNA gene in arbuscular mycorrhizal fungi.</title>
        <authorList>
            <person name="Maeda T."/>
            <person name="Kobayashi Y."/>
            <person name="Nakagawa T."/>
            <person name="Ezawa T."/>
            <person name="Yamaguchi K."/>
            <person name="Bino T."/>
            <person name="Nishimoto Y."/>
            <person name="Shigenobu S."/>
            <person name="Kawaguchi M."/>
        </authorList>
    </citation>
    <scope>NUCLEOTIDE SEQUENCE</scope>
    <source>
        <strain evidence="2">HR1</strain>
    </source>
</reference>
<feature type="compositionally biased region" description="Basic and acidic residues" evidence="1">
    <location>
        <begin position="90"/>
        <end position="128"/>
    </location>
</feature>
<dbReference type="AlphaFoldDB" id="A0A8H3QRQ8"/>
<sequence length="682" mass="78824">MARKVASNLNLKSLFSSLLAKFDGDETNINNFLNAYEELNEWHSGFLQQVHNIFDNIFRKKHNKIEINSNSDLNIYENKIEFELENEKEYKESEDKGDYKSDYENKEDDYKSKDEGDYESYYKSKSEVNYESNYESEDYKSEDESDCESKNESSYELQYDDRDEIIGDSQEVELSSYVIIDFVDDAINEASSILTKLGDKGCARHSWYLVKQNIQILYIRQYKCEALKVCYPLCTQALDDIKRPKSICCLCYEKLGDISKGLEFLGNWLIDILQTQNEKIKNQILIVLTSALIPFASFPFNKTFIESNLIHTNPDTINTTTFASTNCTTICHETTTKIVTFITSILTGIAFPSFKIWLPQVMASLNHKPQLLAIIDKIDFKEKIFKFGNIYDIIRKSSYVTLHMAFQIQLPIVIRNGPEEIIELTVNTPLFSMNPEIDKILLIFQEVFQGLLDLKNINEELSYKRDFDAENVKQNILAKLDYGCLRPSPNAIILKSEINSNSDEEILYTAEMYKNEFALKDNNFFDIVADEAIYCRLIKCRKKWSIKLRTLLGSGIHFLDKFELVVDYHSMARVLDLLWVAVRIAINVYTNSKKMSFSEIMNGNLYLATAGPLFASTAKSNYTTAIVHFLAIIATYSQLKEKLLYISFFKISHENHHYTCFGFDEALEIFSVKFIKQNVTGN</sequence>
<evidence type="ECO:0000313" key="3">
    <source>
        <dbReference type="Proteomes" id="UP000615446"/>
    </source>
</evidence>
<organism evidence="2 3">
    <name type="scientific">Rhizophagus clarus</name>
    <dbReference type="NCBI Taxonomy" id="94130"/>
    <lineage>
        <taxon>Eukaryota</taxon>
        <taxon>Fungi</taxon>
        <taxon>Fungi incertae sedis</taxon>
        <taxon>Mucoromycota</taxon>
        <taxon>Glomeromycotina</taxon>
        <taxon>Glomeromycetes</taxon>
        <taxon>Glomerales</taxon>
        <taxon>Glomeraceae</taxon>
        <taxon>Rhizophagus</taxon>
    </lineage>
</organism>
<dbReference type="EMBL" id="BLAL01000183">
    <property type="protein sequence ID" value="GES89017.1"/>
    <property type="molecule type" value="Genomic_DNA"/>
</dbReference>
<comment type="caution">
    <text evidence="2">The sequence shown here is derived from an EMBL/GenBank/DDBJ whole genome shotgun (WGS) entry which is preliminary data.</text>
</comment>
<gene>
    <name evidence="2" type="ORF">RCL2_001593900</name>
</gene>